<evidence type="ECO:0000313" key="11">
    <source>
        <dbReference type="Proteomes" id="UP000005226"/>
    </source>
</evidence>
<dbReference type="Gene3D" id="1.25.40.630">
    <property type="match status" value="1"/>
</dbReference>
<gene>
    <name evidence="10" type="primary">cstf2</name>
</gene>
<dbReference type="CDD" id="cd12671">
    <property type="entry name" value="RRM_CSTF2_CSTF2T"/>
    <property type="match status" value="1"/>
</dbReference>
<keyword evidence="6" id="KW-0539">Nucleus</keyword>
<dbReference type="PROSITE" id="PS50102">
    <property type="entry name" value="RRM"/>
    <property type="match status" value="1"/>
</dbReference>
<keyword evidence="4" id="KW-0677">Repeat</keyword>
<evidence type="ECO:0000259" key="9">
    <source>
        <dbReference type="PROSITE" id="PS50102"/>
    </source>
</evidence>
<dbReference type="FunFam" id="1.10.20.70:FF:000001">
    <property type="entry name" value="Cleavage stimulation factor subunit 2"/>
    <property type="match status" value="1"/>
</dbReference>
<dbReference type="InterPro" id="IPR035979">
    <property type="entry name" value="RBD_domain_sf"/>
</dbReference>
<feature type="domain" description="RRM" evidence="9">
    <location>
        <begin position="29"/>
        <end position="107"/>
    </location>
</feature>
<keyword evidence="2" id="KW-0597">Phosphoprotein</keyword>
<evidence type="ECO:0000256" key="2">
    <source>
        <dbReference type="ARBA" id="ARBA00022553"/>
    </source>
</evidence>
<feature type="compositionally biased region" description="Low complexity" evidence="8">
    <location>
        <begin position="231"/>
        <end position="241"/>
    </location>
</feature>
<dbReference type="Pfam" id="PF14327">
    <property type="entry name" value="CSTF2_hinge"/>
    <property type="match status" value="1"/>
</dbReference>
<dbReference type="GO" id="GO:0031124">
    <property type="term" value="P:mRNA 3'-end processing"/>
    <property type="evidence" value="ECO:0007669"/>
    <property type="project" value="InterPro"/>
</dbReference>
<dbReference type="PANTHER" id="PTHR45735:SF2">
    <property type="entry name" value="CLEAVAGE STIMULATION FACTOR SUBUNIT 2"/>
    <property type="match status" value="1"/>
</dbReference>
<reference evidence="10" key="3">
    <citation type="submission" date="2025-09" db="UniProtKB">
        <authorList>
            <consortium name="Ensembl"/>
        </authorList>
    </citation>
    <scope>IDENTIFICATION</scope>
</reference>
<keyword evidence="5 7" id="KW-0694">RNA-binding</keyword>
<name>A0A674NXG5_TAKRU</name>
<dbReference type="SMART" id="SM00360">
    <property type="entry name" value="RRM"/>
    <property type="match status" value="1"/>
</dbReference>
<organism evidence="10 11">
    <name type="scientific">Takifugu rubripes</name>
    <name type="common">Japanese pufferfish</name>
    <name type="synonym">Fugu rubripes</name>
    <dbReference type="NCBI Taxonomy" id="31033"/>
    <lineage>
        <taxon>Eukaryota</taxon>
        <taxon>Metazoa</taxon>
        <taxon>Chordata</taxon>
        <taxon>Craniata</taxon>
        <taxon>Vertebrata</taxon>
        <taxon>Euteleostomi</taxon>
        <taxon>Actinopterygii</taxon>
        <taxon>Neopterygii</taxon>
        <taxon>Teleostei</taxon>
        <taxon>Neoteleostei</taxon>
        <taxon>Acanthomorphata</taxon>
        <taxon>Eupercaria</taxon>
        <taxon>Tetraodontiformes</taxon>
        <taxon>Tetradontoidea</taxon>
        <taxon>Tetraodontidae</taxon>
        <taxon>Takifugu</taxon>
    </lineage>
</organism>
<proteinExistence type="predicted"/>
<evidence type="ECO:0000313" key="10">
    <source>
        <dbReference type="Ensembl" id="ENSTRUP00000078025.1"/>
    </source>
</evidence>
<evidence type="ECO:0000256" key="7">
    <source>
        <dbReference type="PROSITE-ProRule" id="PRU00176"/>
    </source>
</evidence>
<dbReference type="InterPro" id="IPR038192">
    <property type="entry name" value="CSTF_C_sf"/>
</dbReference>
<evidence type="ECO:0000256" key="6">
    <source>
        <dbReference type="ARBA" id="ARBA00023242"/>
    </source>
</evidence>
<dbReference type="PANTHER" id="PTHR45735">
    <property type="entry name" value="CLEAVAGE STIMULATION FACTOR SUBUNIT 2"/>
    <property type="match status" value="1"/>
</dbReference>
<dbReference type="AlphaFoldDB" id="A0A674NXG5"/>
<dbReference type="Pfam" id="PF00076">
    <property type="entry name" value="RRM_1"/>
    <property type="match status" value="1"/>
</dbReference>
<evidence type="ECO:0000256" key="5">
    <source>
        <dbReference type="ARBA" id="ARBA00022884"/>
    </source>
</evidence>
<dbReference type="Gene3D" id="1.10.20.70">
    <property type="entry name" value="Transcription termination and cleavage factor, C-terminal domain"/>
    <property type="match status" value="1"/>
</dbReference>
<comment type="subcellular location">
    <subcellularLocation>
        <location evidence="1">Nucleus</location>
    </subcellularLocation>
</comment>
<reference evidence="10" key="2">
    <citation type="submission" date="2025-08" db="UniProtKB">
        <authorList>
            <consortium name="Ensembl"/>
        </authorList>
    </citation>
    <scope>IDENTIFICATION</scope>
</reference>
<dbReference type="InterPro" id="IPR000504">
    <property type="entry name" value="RRM_dom"/>
</dbReference>
<sequence>MASVSGVAAAAAAAAAAANRDPAVDRSLRSVFVGNIPYEATEEQLKDIFSEVGLVVSFRLVYDRETGKPKGYGFCEYQDQETALSAMRNLNGREFSGRALRVDNAASEKNKEELKSLGTGSPIIESPYGDTVQPHEAPESISRAVASLPPEQMFELMKQMKLCVQNSPQEARNMLLQNPQLAYALLQAQVVMRIVDPEIALKMLHRQTSVQPLISSGPAGGAPPVNPPPAQANVPPSQSQPLPGMHINGAPQMMQSANMGVVPGAMPVQGPGQGPVPVGQGPVPVGPPVAHKHVEHFPLFFSAPGPGGIPPRGLLGDGPNDPRGGTLLSVTGEVIDPNRPYMGAPPQHQAPVHMSQMAGGPPPDMRGPPMDMRGPPMADQRTMMGDPRGPMMMESRGPPMETRGSSTVSICPRQICNNLVIVNTLLEIGYLIQSALKRTSAFALQGPGIPSVPSSGGGFSPGQSQVSSQDQEKAALIMQVLQLTPEQIAMLPPEQRQSILILKEQIQKTAGAP</sequence>
<dbReference type="GO" id="GO:0003729">
    <property type="term" value="F:mRNA binding"/>
    <property type="evidence" value="ECO:0007669"/>
    <property type="project" value="TreeGrafter"/>
</dbReference>
<evidence type="ECO:0000256" key="4">
    <source>
        <dbReference type="ARBA" id="ARBA00022737"/>
    </source>
</evidence>
<dbReference type="FunFam" id="1.25.40.630:FF:000001">
    <property type="entry name" value="Cleavage stimulation factor subunit 2"/>
    <property type="match status" value="1"/>
</dbReference>
<dbReference type="GeneTree" id="ENSGT00940000158987"/>
<dbReference type="FunFam" id="3.30.70.330:FF:000061">
    <property type="entry name" value="cleavage stimulation factor subunit 2 isoform X1"/>
    <property type="match status" value="1"/>
</dbReference>
<keyword evidence="3" id="KW-0507">mRNA processing</keyword>
<dbReference type="InterPro" id="IPR025742">
    <property type="entry name" value="CSTF2_hinge"/>
</dbReference>
<dbReference type="Ensembl" id="ENSTRUT00000086726.1">
    <property type="protein sequence ID" value="ENSTRUP00000078025.1"/>
    <property type="gene ID" value="ENSTRUG00000004323.3"/>
</dbReference>
<keyword evidence="11" id="KW-1185">Reference proteome</keyword>
<dbReference type="GO" id="GO:0005847">
    <property type="term" value="C:mRNA cleavage and polyadenylation specificity factor complex"/>
    <property type="evidence" value="ECO:0007669"/>
    <property type="project" value="TreeGrafter"/>
</dbReference>
<accession>A0A674NXG5</accession>
<evidence type="ECO:0000256" key="3">
    <source>
        <dbReference type="ARBA" id="ARBA00022664"/>
    </source>
</evidence>
<feature type="region of interest" description="Disordered" evidence="8">
    <location>
        <begin position="212"/>
        <end position="251"/>
    </location>
</feature>
<dbReference type="InterPro" id="IPR012677">
    <property type="entry name" value="Nucleotide-bd_a/b_plait_sf"/>
</dbReference>
<evidence type="ECO:0000256" key="8">
    <source>
        <dbReference type="SAM" id="MobiDB-lite"/>
    </source>
</evidence>
<reference evidence="10 11" key="1">
    <citation type="journal article" date="2011" name="Genome Biol. Evol.">
        <title>Integration of the genetic map and genome assembly of fugu facilitates insights into distinct features of genome evolution in teleosts and mammals.</title>
        <authorList>
            <person name="Kai W."/>
            <person name="Kikuchi K."/>
            <person name="Tohari S."/>
            <person name="Chew A.K."/>
            <person name="Tay A."/>
            <person name="Fujiwara A."/>
            <person name="Hosoya S."/>
            <person name="Suetake H."/>
            <person name="Naruse K."/>
            <person name="Brenner S."/>
            <person name="Suzuki Y."/>
            <person name="Venkatesh B."/>
        </authorList>
    </citation>
    <scope>NUCLEOTIDE SEQUENCE [LARGE SCALE GENOMIC DNA]</scope>
</reference>
<dbReference type="SUPFAM" id="SSF54928">
    <property type="entry name" value="RNA-binding domain, RBD"/>
    <property type="match status" value="1"/>
</dbReference>
<dbReference type="Proteomes" id="UP000005226">
    <property type="component" value="Chromosome 14"/>
</dbReference>
<protein>
    <submittedName>
        <fullName evidence="10">Cleavage stimulation factor, 3' pre-RNA, subunit 2</fullName>
    </submittedName>
</protein>
<dbReference type="InterPro" id="IPR026896">
    <property type="entry name" value="CSTF_C"/>
</dbReference>
<dbReference type="Pfam" id="PF14304">
    <property type="entry name" value="CSTF_C"/>
    <property type="match status" value="1"/>
</dbReference>
<evidence type="ECO:0000256" key="1">
    <source>
        <dbReference type="ARBA" id="ARBA00004123"/>
    </source>
</evidence>
<dbReference type="Gene3D" id="3.30.70.330">
    <property type="match status" value="1"/>
</dbReference>